<name>A0A7W9M1H4_9PSEU</name>
<dbReference type="Pfam" id="PF16827">
    <property type="entry name" value="zf-HC3"/>
    <property type="match status" value="1"/>
</dbReference>
<organism evidence="2 3">
    <name type="scientific">Saccharothrix ecbatanensis</name>
    <dbReference type="NCBI Taxonomy" id="1105145"/>
    <lineage>
        <taxon>Bacteria</taxon>
        <taxon>Bacillati</taxon>
        <taxon>Actinomycetota</taxon>
        <taxon>Actinomycetes</taxon>
        <taxon>Pseudonocardiales</taxon>
        <taxon>Pseudonocardiaceae</taxon>
        <taxon>Saccharothrix</taxon>
    </lineage>
</organism>
<sequence>MRHLRGVVVMGIRAFRWLPYNGQRHAIPDTLAANDEGETLCGVGVTVPHDPPPRSPDGCWPTCHDCDAAWREHEGIPVFPRPRNAGDNRSAATKSKRTTVGGQP</sequence>
<keyword evidence="3" id="KW-1185">Reference proteome</keyword>
<accession>A0A7W9M1H4</accession>
<dbReference type="Proteomes" id="UP000552097">
    <property type="component" value="Unassembled WGS sequence"/>
</dbReference>
<evidence type="ECO:0000256" key="1">
    <source>
        <dbReference type="SAM" id="MobiDB-lite"/>
    </source>
</evidence>
<dbReference type="InterPro" id="IPR031795">
    <property type="entry name" value="Zf-HC3"/>
</dbReference>
<evidence type="ECO:0000313" key="3">
    <source>
        <dbReference type="Proteomes" id="UP000552097"/>
    </source>
</evidence>
<evidence type="ECO:0000313" key="2">
    <source>
        <dbReference type="EMBL" id="MBB5803863.1"/>
    </source>
</evidence>
<dbReference type="AlphaFoldDB" id="A0A7W9M1H4"/>
<feature type="region of interest" description="Disordered" evidence="1">
    <location>
        <begin position="77"/>
        <end position="104"/>
    </location>
</feature>
<protein>
    <recommendedName>
        <fullName evidence="4">Zinc finger protein</fullName>
    </recommendedName>
</protein>
<evidence type="ECO:0008006" key="4">
    <source>
        <dbReference type="Google" id="ProtNLM"/>
    </source>
</evidence>
<feature type="compositionally biased region" description="Polar residues" evidence="1">
    <location>
        <begin position="90"/>
        <end position="104"/>
    </location>
</feature>
<gene>
    <name evidence="2" type="ORF">F4560_003631</name>
</gene>
<dbReference type="RefSeq" id="WP_312869345.1">
    <property type="nucleotide sequence ID" value="NZ_JACHMO010000001.1"/>
</dbReference>
<proteinExistence type="predicted"/>
<comment type="caution">
    <text evidence="2">The sequence shown here is derived from an EMBL/GenBank/DDBJ whole genome shotgun (WGS) entry which is preliminary data.</text>
</comment>
<reference evidence="2 3" key="1">
    <citation type="submission" date="2020-08" db="EMBL/GenBank/DDBJ databases">
        <title>Sequencing the genomes of 1000 actinobacteria strains.</title>
        <authorList>
            <person name="Klenk H.-P."/>
        </authorList>
    </citation>
    <scope>NUCLEOTIDE SEQUENCE [LARGE SCALE GENOMIC DNA]</scope>
    <source>
        <strain evidence="2 3">DSM 45486</strain>
    </source>
</reference>
<dbReference type="EMBL" id="JACHMO010000001">
    <property type="protein sequence ID" value="MBB5803863.1"/>
    <property type="molecule type" value="Genomic_DNA"/>
</dbReference>